<dbReference type="NCBIfam" id="TIGR00035">
    <property type="entry name" value="asp_race"/>
    <property type="match status" value="1"/>
</dbReference>
<dbReference type="InterPro" id="IPR004380">
    <property type="entry name" value="Asp_race"/>
</dbReference>
<dbReference type="PANTHER" id="PTHR21198">
    <property type="entry name" value="GLUTAMATE RACEMASE"/>
    <property type="match status" value="1"/>
</dbReference>
<evidence type="ECO:0000313" key="4">
    <source>
        <dbReference type="Proteomes" id="UP000191135"/>
    </source>
</evidence>
<evidence type="ECO:0000256" key="1">
    <source>
        <dbReference type="ARBA" id="ARBA00007847"/>
    </source>
</evidence>
<dbReference type="GO" id="GO:0047689">
    <property type="term" value="F:aspartate racemase activity"/>
    <property type="evidence" value="ECO:0007669"/>
    <property type="project" value="UniProtKB-EC"/>
</dbReference>
<keyword evidence="2 3" id="KW-0413">Isomerase</keyword>
<dbReference type="InterPro" id="IPR001920">
    <property type="entry name" value="Asp/Glu_race"/>
</dbReference>
<dbReference type="Pfam" id="PF01177">
    <property type="entry name" value="Asp_Glu_race"/>
    <property type="match status" value="1"/>
</dbReference>
<comment type="similarity">
    <text evidence="1">Belongs to the aspartate/glutamate racemases family.</text>
</comment>
<dbReference type="KEGG" id="mmed:Mame_04309"/>
<sequence length="231" mass="24144">MRRIGIIGGMGPEATVLLMSRIIAATPARDDADHVPMIVDNNPQVPSRIKALIEGGGEDPGPVIAGMAQKIEAFGAEALAMPCNTAHHYAEEIRNAVAIPFIDMVRLTVDAISSETRPGAKIGMLASPALRITGVFDKAFTGTGRIPLYLADDGPLLELIRHIKIHGADDNARAQMTVASRALICEGADMLLIACSELSLVSGAVDPAAHSIDTIDLLAGACIAFSSGQET</sequence>
<dbReference type="SUPFAM" id="SSF53681">
    <property type="entry name" value="Aspartate/glutamate racemase"/>
    <property type="match status" value="2"/>
</dbReference>
<evidence type="ECO:0000313" key="3">
    <source>
        <dbReference type="EMBL" id="AQZ53601.1"/>
    </source>
</evidence>
<dbReference type="Gene3D" id="3.40.50.1860">
    <property type="match status" value="2"/>
</dbReference>
<dbReference type="Proteomes" id="UP000191135">
    <property type="component" value="Chromosome"/>
</dbReference>
<accession>A0A1U9Z7D7</accession>
<proteinExistence type="inferred from homology"/>
<organism evidence="3 4">
    <name type="scientific">Martelella mediterranea DSM 17316</name>
    <dbReference type="NCBI Taxonomy" id="1122214"/>
    <lineage>
        <taxon>Bacteria</taxon>
        <taxon>Pseudomonadati</taxon>
        <taxon>Pseudomonadota</taxon>
        <taxon>Alphaproteobacteria</taxon>
        <taxon>Hyphomicrobiales</taxon>
        <taxon>Aurantimonadaceae</taxon>
        <taxon>Martelella</taxon>
    </lineage>
</organism>
<dbReference type="PANTHER" id="PTHR21198:SF7">
    <property type="entry name" value="ASPARTATE-GLUTAMATE RACEMASE FAMILY"/>
    <property type="match status" value="1"/>
</dbReference>
<dbReference type="eggNOG" id="COG1794">
    <property type="taxonomic scope" value="Bacteria"/>
</dbReference>
<keyword evidence="4" id="KW-1185">Reference proteome</keyword>
<evidence type="ECO:0000256" key="2">
    <source>
        <dbReference type="ARBA" id="ARBA00023235"/>
    </source>
</evidence>
<dbReference type="AlphaFoldDB" id="A0A1U9Z7D7"/>
<gene>
    <name evidence="3" type="ORF">Mame_04309</name>
</gene>
<dbReference type="STRING" id="1122214.Mame_04309"/>
<name>A0A1U9Z7D7_9HYPH</name>
<dbReference type="RefSeq" id="WP_018064345.1">
    <property type="nucleotide sequence ID" value="NZ_AQWH01000007.1"/>
</dbReference>
<dbReference type="EMBL" id="CP020330">
    <property type="protein sequence ID" value="AQZ53601.1"/>
    <property type="molecule type" value="Genomic_DNA"/>
</dbReference>
<dbReference type="EC" id="5.1.1.13" evidence="3"/>
<dbReference type="InterPro" id="IPR015942">
    <property type="entry name" value="Asp/Glu/hydantoin_racemase"/>
</dbReference>
<reference evidence="3 4" key="1">
    <citation type="submission" date="2017-03" db="EMBL/GenBank/DDBJ databases">
        <title>Foreign affairs: Plasmid Transfer between Roseobacters and Rhizobia.</title>
        <authorList>
            <person name="Bartling P."/>
            <person name="Bunk B."/>
            <person name="Overmann J."/>
            <person name="Brinkmann H."/>
            <person name="Petersen J."/>
        </authorList>
    </citation>
    <scope>NUCLEOTIDE SEQUENCE [LARGE SCALE GENOMIC DNA]</scope>
    <source>
        <strain evidence="3 4">MACL11</strain>
    </source>
</reference>
<protein>
    <submittedName>
        <fullName evidence="3">Aspartate racemase</fullName>
        <ecNumber evidence="3">5.1.1.13</ecNumber>
    </submittedName>
</protein>
<dbReference type="OrthoDB" id="9803739at2"/>